<dbReference type="Pfam" id="PF06588">
    <property type="entry name" value="Muskelin_N"/>
    <property type="match status" value="1"/>
</dbReference>
<evidence type="ECO:0000256" key="1">
    <source>
        <dbReference type="ARBA" id="ARBA00004173"/>
    </source>
</evidence>
<dbReference type="InterPro" id="IPR010565">
    <property type="entry name" value="Muskelin_N"/>
</dbReference>
<dbReference type="OrthoDB" id="10052615at2759"/>
<dbReference type="Proteomes" id="UP000675881">
    <property type="component" value="Chromosome 13"/>
</dbReference>
<dbReference type="PANTHER" id="PTHR44889">
    <property type="entry name" value="INACTIVE HYDROXYSTEROID DEHYDROGENASE-LIKE PROTEIN 1"/>
    <property type="match status" value="1"/>
</dbReference>
<evidence type="ECO:0000256" key="5">
    <source>
        <dbReference type="ARBA" id="ARBA00038261"/>
    </source>
</evidence>
<keyword evidence="4" id="KW-0496">Mitochondrion</keyword>
<evidence type="ECO:0000256" key="2">
    <source>
        <dbReference type="ARBA" id="ARBA00022857"/>
    </source>
</evidence>
<dbReference type="EMBL" id="HG994592">
    <property type="protein sequence ID" value="CAF2826754.1"/>
    <property type="molecule type" value="Genomic_DNA"/>
</dbReference>
<dbReference type="InterPro" id="IPR008979">
    <property type="entry name" value="Galactose-bd-like_sf"/>
</dbReference>
<feature type="domain" description="Muskelin N-terminal" evidence="6">
    <location>
        <begin position="671"/>
        <end position="780"/>
    </location>
</feature>
<name>A0A7R8H375_LEPSM</name>
<evidence type="ECO:0000313" key="7">
    <source>
        <dbReference type="EMBL" id="CAF2826754.1"/>
    </source>
</evidence>
<dbReference type="InterPro" id="IPR020904">
    <property type="entry name" value="Sc_DH/Rdtase_CS"/>
</dbReference>
<reference evidence="7" key="1">
    <citation type="submission" date="2021-02" db="EMBL/GenBank/DDBJ databases">
        <authorList>
            <person name="Bekaert M."/>
        </authorList>
    </citation>
    <scope>NUCLEOTIDE SEQUENCE</scope>
    <source>
        <strain evidence="7">IoA-00</strain>
    </source>
</reference>
<accession>A0A7R8H375</accession>
<evidence type="ECO:0000256" key="4">
    <source>
        <dbReference type="ARBA" id="ARBA00023128"/>
    </source>
</evidence>
<comment type="similarity">
    <text evidence="5">Belongs to the short-chain dehydrogenases/reductases (SDR) family. 17-beta-HSD 3 subfamily.</text>
</comment>
<sequence>MALVIKKGDIFIDNIVKCLRDSSLSQYFALFGASTIVYIAGKTVFQLMNGIRIHFWSRFRRVNLKESFGTWAIVTGCTSGIGRALSLELASRGMNVVLIARNLTHLNELSEYLEKNYEIQTLIIAVDFKDIGIYEVIREKLKPIENNLGILINNVAMVQDVPTYYTKISDTCIIDSINTNITSISLMSKIALQSMVKRRRGAILNVSSLSGVYATPLISIYSATKAFVNHFSRNLALEYRPKGIHVQNLIPMSVKTKMFKNIWDDDTVKSVVTSTTDVYAYNAISTLSRTYQTSGYWRHSLAQWFIFLLPSSLVEHKIHSIMRSSMNTWLNLHAKKTEHYTISIILIMALVVEKADLLVNEIFKGIRNSSITQYSALLGGSVVAYTVGKFLYQLVDGIRIHFWSRLCRINLKEKYGDWAIVTGCTSGIGRAITIELASRGINLALIARNPTFLKDLSEYIENEFKVKTLVIKVDFKDTGIYEDIRDQLKPIENELGMLFNNVGVTLEQIEEYTITQNSSILDVININISSMALMSKIGMEMMETRRRFVNHFSRNIYYECRQKGISVQNLVPMGVRTNMLKKFREDNDIGSTWTTPTSEVYAYNAINTVGRTFQTSGYWGHSLIQWFFGAFPLSVFESSMYARLRNKFVKKNNSVYKIVMELQRLLISEENEVLPFSIHKYSSSSSTYTPENILDDKPKDQSSRWSSNTISPPQFLILKLERPAIVKFILFGKYEKTHVCNLKRFKVFGGIREDDNFIELLDSGLKNDSIPESFPTSIYGESTFLPLLKSYNHLSYGKNNLGKRRQSDCALSIFDSIIISKYMNYFRKKTLIKLENEILTNLHDILVSSGNFVMAESIIDKAIHGRKGKNICGGGLIGFSN</sequence>
<dbReference type="Gene3D" id="2.60.120.260">
    <property type="entry name" value="Galactose-binding domain-like"/>
    <property type="match status" value="1"/>
</dbReference>
<gene>
    <name evidence="7" type="ORF">LSAA_3837</name>
</gene>
<keyword evidence="3" id="KW-0560">Oxidoreductase</keyword>
<evidence type="ECO:0000313" key="8">
    <source>
        <dbReference type="Proteomes" id="UP000675881"/>
    </source>
</evidence>
<keyword evidence="8" id="KW-1185">Reference proteome</keyword>
<dbReference type="SUPFAM" id="SSF51735">
    <property type="entry name" value="NAD(P)-binding Rossmann-fold domains"/>
    <property type="match status" value="2"/>
</dbReference>
<dbReference type="PRINTS" id="PR00081">
    <property type="entry name" value="GDHRDH"/>
</dbReference>
<dbReference type="GO" id="GO:0016491">
    <property type="term" value="F:oxidoreductase activity"/>
    <property type="evidence" value="ECO:0007669"/>
    <property type="project" value="UniProtKB-KW"/>
</dbReference>
<evidence type="ECO:0000256" key="3">
    <source>
        <dbReference type="ARBA" id="ARBA00023002"/>
    </source>
</evidence>
<evidence type="ECO:0000259" key="6">
    <source>
        <dbReference type="Pfam" id="PF06588"/>
    </source>
</evidence>
<organism evidence="7 8">
    <name type="scientific">Lepeophtheirus salmonis</name>
    <name type="common">Salmon louse</name>
    <name type="synonym">Caligus salmonis</name>
    <dbReference type="NCBI Taxonomy" id="72036"/>
    <lineage>
        <taxon>Eukaryota</taxon>
        <taxon>Metazoa</taxon>
        <taxon>Ecdysozoa</taxon>
        <taxon>Arthropoda</taxon>
        <taxon>Crustacea</taxon>
        <taxon>Multicrustacea</taxon>
        <taxon>Hexanauplia</taxon>
        <taxon>Copepoda</taxon>
        <taxon>Siphonostomatoida</taxon>
        <taxon>Caligidae</taxon>
        <taxon>Lepeophtheirus</taxon>
    </lineage>
</organism>
<dbReference type="InterPro" id="IPR002347">
    <property type="entry name" value="SDR_fam"/>
</dbReference>
<dbReference type="SUPFAM" id="SSF49785">
    <property type="entry name" value="Galactose-binding domain-like"/>
    <property type="match status" value="1"/>
</dbReference>
<dbReference type="Pfam" id="PF00106">
    <property type="entry name" value="adh_short"/>
    <property type="match status" value="2"/>
</dbReference>
<dbReference type="InterPro" id="IPR036291">
    <property type="entry name" value="NAD(P)-bd_dom_sf"/>
</dbReference>
<dbReference type="PANTHER" id="PTHR44889:SF1">
    <property type="entry name" value="INACTIVE HYDROXYSTEROID DEHYDROGENASE-LIKE PROTEIN 1"/>
    <property type="match status" value="1"/>
</dbReference>
<dbReference type="GO" id="GO:0005739">
    <property type="term" value="C:mitochondrion"/>
    <property type="evidence" value="ECO:0007669"/>
    <property type="project" value="UniProtKB-SubCell"/>
</dbReference>
<protein>
    <submittedName>
        <fullName evidence="7">Testosterone 17-beta-dehydrogenase 3,Inactive hydroxysteroid dehydrogenase-like protein 1,Muskelin</fullName>
    </submittedName>
</protein>
<dbReference type="FunFam" id="3.40.50.720:FF:000137">
    <property type="entry name" value="Hydroxysteroid (17-beta) dehydrogenase 3"/>
    <property type="match status" value="1"/>
</dbReference>
<dbReference type="PROSITE" id="PS00061">
    <property type="entry name" value="ADH_SHORT"/>
    <property type="match status" value="1"/>
</dbReference>
<dbReference type="PRINTS" id="PR00080">
    <property type="entry name" value="SDRFAMILY"/>
</dbReference>
<dbReference type="AlphaFoldDB" id="A0A7R8H375"/>
<dbReference type="CDD" id="cd05356">
    <property type="entry name" value="17beta-HSD1_like_SDR_c"/>
    <property type="match status" value="1"/>
</dbReference>
<comment type="subcellular location">
    <subcellularLocation>
        <location evidence="1">Mitochondrion</location>
    </subcellularLocation>
</comment>
<proteinExistence type="inferred from homology"/>
<keyword evidence="2" id="KW-0521">NADP</keyword>
<dbReference type="InterPro" id="IPR052149">
    <property type="entry name" value="17-beta-HSD3-like"/>
</dbReference>
<dbReference type="Gene3D" id="3.40.50.720">
    <property type="entry name" value="NAD(P)-binding Rossmann-like Domain"/>
    <property type="match status" value="2"/>
</dbReference>